<dbReference type="EMBL" id="KT163657">
    <property type="protein sequence ID" value="AKN21607.1"/>
    <property type="molecule type" value="mRNA"/>
</dbReference>
<evidence type="ECO:0000259" key="6">
    <source>
        <dbReference type="PROSITE" id="PS50801"/>
    </source>
</evidence>
<feature type="domain" description="STAS" evidence="6">
    <location>
        <begin position="334"/>
        <end position="495"/>
    </location>
</feature>
<dbReference type="InterPro" id="IPR011547">
    <property type="entry name" value="SLC26A/SulP_dom"/>
</dbReference>
<comment type="subcellular location">
    <subcellularLocation>
        <location evidence="1">Membrane</location>
        <topology evidence="1">Multi-pass membrane protein</topology>
    </subcellularLocation>
</comment>
<feature type="transmembrane region" description="Helical" evidence="5">
    <location>
        <begin position="184"/>
        <end position="207"/>
    </location>
</feature>
<protein>
    <submittedName>
        <fullName evidence="7">Slc26a-3</fullName>
    </submittedName>
</protein>
<evidence type="ECO:0000313" key="7">
    <source>
        <dbReference type="EMBL" id="AKN21607.1"/>
    </source>
</evidence>
<sequence length="506" mass="57286">MGTCNMGSLTKYLSDPIISGFTVGSSVHVFTSQIKYCFGVEIQTFYGIFNVINTITEVIKNISETNIPTMSMAIICISLLIFTKEAINPYVMLRFRIPVPMELFVVVGGILASEYFSLHKNHKVLIVGEISKGLPSPTMPDIKISYNYVVDIIITGIIAFAVSVSLADIFSKKHCYSISSNQEFLAYGMMNVFASFFSCFPSAASLSRSAVQESVGGKSQLSSLISSILLVFVLLFIGQFFENLPNCILASIIIVALKGLFMKCAELKDLWRFSLMDFSIWLITFLGTVILDVEYGLLVGTMLSIFSVVLKTQNPKSYILGQIDKTDIYCNISLYSECKEILGIKIFQYEGSVYYASCENFKKNLYQKIGLNPIEIFFKKRSLENKLATIQKKFEKENQMPDFMEKKSTIEEELDQLNKSTEFSIIIDCSNFQFIDAMGMKTINQVIEEYQIINISVFLTSLKYDIRKKFHQFNSPCHINDKMVYLSIHDAVVSILRQRRVTDVQM</sequence>
<feature type="transmembrane region" description="Helical" evidence="5">
    <location>
        <begin position="281"/>
        <end position="310"/>
    </location>
</feature>
<feature type="transmembrane region" description="Helical" evidence="5">
    <location>
        <begin position="244"/>
        <end position="261"/>
    </location>
</feature>
<name>A0A0H3YFG7_SCHMD</name>
<dbReference type="InterPro" id="IPR001902">
    <property type="entry name" value="SLC26A/SulP_fam"/>
</dbReference>
<dbReference type="Gene3D" id="3.30.750.24">
    <property type="entry name" value="STAS domain"/>
    <property type="match status" value="1"/>
</dbReference>
<dbReference type="GO" id="GO:0055085">
    <property type="term" value="P:transmembrane transport"/>
    <property type="evidence" value="ECO:0007669"/>
    <property type="project" value="InterPro"/>
</dbReference>
<dbReference type="InterPro" id="IPR002645">
    <property type="entry name" value="STAS_dom"/>
</dbReference>
<dbReference type="GO" id="GO:0016020">
    <property type="term" value="C:membrane"/>
    <property type="evidence" value="ECO:0007669"/>
    <property type="project" value="UniProtKB-SubCell"/>
</dbReference>
<dbReference type="OrthoDB" id="288203at2759"/>
<dbReference type="AlphaFoldDB" id="A0A0H3YFG7"/>
<feature type="transmembrane region" description="Helical" evidence="5">
    <location>
        <begin position="219"/>
        <end position="237"/>
    </location>
</feature>
<organism evidence="7">
    <name type="scientific">Schmidtea mediterranea</name>
    <name type="common">Freshwater planarian flatworm</name>
    <dbReference type="NCBI Taxonomy" id="79327"/>
    <lineage>
        <taxon>Eukaryota</taxon>
        <taxon>Metazoa</taxon>
        <taxon>Spiralia</taxon>
        <taxon>Lophotrochozoa</taxon>
        <taxon>Platyhelminthes</taxon>
        <taxon>Rhabditophora</taxon>
        <taxon>Seriata</taxon>
        <taxon>Tricladida</taxon>
        <taxon>Continenticola</taxon>
        <taxon>Geoplanoidea</taxon>
        <taxon>Dugesiidae</taxon>
        <taxon>Schmidtea</taxon>
    </lineage>
</organism>
<dbReference type="PROSITE" id="PS50801">
    <property type="entry name" value="STAS"/>
    <property type="match status" value="1"/>
</dbReference>
<dbReference type="CDD" id="cd07042">
    <property type="entry name" value="STAS_SulP_like_sulfate_transporter"/>
    <property type="match status" value="1"/>
</dbReference>
<evidence type="ECO:0000256" key="3">
    <source>
        <dbReference type="ARBA" id="ARBA00022989"/>
    </source>
</evidence>
<evidence type="ECO:0000256" key="1">
    <source>
        <dbReference type="ARBA" id="ARBA00004141"/>
    </source>
</evidence>
<feature type="transmembrane region" description="Helical" evidence="5">
    <location>
        <begin position="144"/>
        <end position="164"/>
    </location>
</feature>
<keyword evidence="2 5" id="KW-0812">Transmembrane</keyword>
<dbReference type="Pfam" id="PF00916">
    <property type="entry name" value="Sulfate_transp"/>
    <property type="match status" value="1"/>
</dbReference>
<dbReference type="Pfam" id="PF01740">
    <property type="entry name" value="STAS"/>
    <property type="match status" value="1"/>
</dbReference>
<keyword evidence="3 5" id="KW-1133">Transmembrane helix</keyword>
<reference evidence="7" key="1">
    <citation type="journal article" date="2015" name="Elife">
        <title>Stem cells and fluid flow drive cyst formation in an invertebrate excretory organ.</title>
        <authorList>
            <person name="Thi-Kim Vu H."/>
            <person name="Rink J.C."/>
            <person name="McKinney S.A."/>
            <person name="McClain M."/>
            <person name="Lakshmanaperumal N."/>
            <person name="Alexander R."/>
            <person name="Sanchez Alvarado A."/>
        </authorList>
    </citation>
    <scope>NUCLEOTIDE SEQUENCE</scope>
</reference>
<dbReference type="PANTHER" id="PTHR11814">
    <property type="entry name" value="SULFATE TRANSPORTER"/>
    <property type="match status" value="1"/>
</dbReference>
<proteinExistence type="evidence at transcript level"/>
<accession>A0A0H3YFG7</accession>
<gene>
    <name evidence="7" type="primary">slc26a-3</name>
</gene>
<evidence type="ECO:0000256" key="4">
    <source>
        <dbReference type="ARBA" id="ARBA00023136"/>
    </source>
</evidence>
<evidence type="ECO:0000256" key="2">
    <source>
        <dbReference type="ARBA" id="ARBA00022692"/>
    </source>
</evidence>
<dbReference type="SUPFAM" id="SSF52091">
    <property type="entry name" value="SpoIIaa-like"/>
    <property type="match status" value="1"/>
</dbReference>
<evidence type="ECO:0000256" key="5">
    <source>
        <dbReference type="SAM" id="Phobius"/>
    </source>
</evidence>
<dbReference type="InterPro" id="IPR036513">
    <property type="entry name" value="STAS_dom_sf"/>
</dbReference>
<keyword evidence="4 5" id="KW-0472">Membrane</keyword>